<organism evidence="1">
    <name type="scientific">marine sediment metagenome</name>
    <dbReference type="NCBI Taxonomy" id="412755"/>
    <lineage>
        <taxon>unclassified sequences</taxon>
        <taxon>metagenomes</taxon>
        <taxon>ecological metagenomes</taxon>
    </lineage>
</organism>
<dbReference type="EMBL" id="LAZR01021885">
    <property type="protein sequence ID" value="KKL83772.1"/>
    <property type="molecule type" value="Genomic_DNA"/>
</dbReference>
<gene>
    <name evidence="1" type="ORF">LCGC14_1971380</name>
</gene>
<accession>A0A0F9I8Q5</accession>
<evidence type="ECO:0000313" key="1">
    <source>
        <dbReference type="EMBL" id="KKL83772.1"/>
    </source>
</evidence>
<sequence length="58" mass="6677">MGEVLRLHDVVAQCPHCEDDRWYIHVDGFGDTFKNVTGHECISCGFKVDIKIEVVREE</sequence>
<dbReference type="AlphaFoldDB" id="A0A0F9I8Q5"/>
<reference evidence="1" key="1">
    <citation type="journal article" date="2015" name="Nature">
        <title>Complex archaea that bridge the gap between prokaryotes and eukaryotes.</title>
        <authorList>
            <person name="Spang A."/>
            <person name="Saw J.H."/>
            <person name="Jorgensen S.L."/>
            <person name="Zaremba-Niedzwiedzka K."/>
            <person name="Martijn J."/>
            <person name="Lind A.E."/>
            <person name="van Eijk R."/>
            <person name="Schleper C."/>
            <person name="Guy L."/>
            <person name="Ettema T.J."/>
        </authorList>
    </citation>
    <scope>NUCLEOTIDE SEQUENCE</scope>
</reference>
<comment type="caution">
    <text evidence="1">The sequence shown here is derived from an EMBL/GenBank/DDBJ whole genome shotgun (WGS) entry which is preliminary data.</text>
</comment>
<proteinExistence type="predicted"/>
<name>A0A0F9I8Q5_9ZZZZ</name>
<protein>
    <submittedName>
        <fullName evidence="1">Uncharacterized protein</fullName>
    </submittedName>
</protein>